<keyword evidence="4 8" id="KW-0812">Transmembrane</keyword>
<evidence type="ECO:0000256" key="1">
    <source>
        <dbReference type="ARBA" id="ARBA00004651"/>
    </source>
</evidence>
<accession>A0A172T9J3</accession>
<feature type="transmembrane region" description="Helical" evidence="8">
    <location>
        <begin position="242"/>
        <end position="260"/>
    </location>
</feature>
<evidence type="ECO:0000256" key="3">
    <source>
        <dbReference type="ARBA" id="ARBA00022679"/>
    </source>
</evidence>
<sequence>MDSLKALAAQVGIADLLGRGFLSVLLTFFTAWVFTWRFIPSVRAFAIQVGWADQPNARRINKEPLPNAGGLAIFAGFILSVVVAWALRPIVIEVVNIQVLAILLGASLLVLTGFIDDQFNLSPLSRLLVQTLAAFLLIVNGLRIDLNAIPFIPALPDALNIVLSNLITVVWIVGLTNSVNLLDGVDGVVGGVGFVVSMVLLVTAAQFPDRAAAVILLAGLAGATLGYLRHNFNPSRIIMGDTGSYLIGYTLAAVSLLGTLKLSAGASLIVPLIVLALPVLDTTQVVIGRLARGIRNPLGHPDKTHIHFRVLARTASARRTAVILWAVSLVCGMMGMWLQGVSGSVILLTGVVVSACLWFVAHRRMRAQPSEAQLSAAQTSAVQTEVPSQQES</sequence>
<dbReference type="GO" id="GO:0071555">
    <property type="term" value="P:cell wall organization"/>
    <property type="evidence" value="ECO:0007669"/>
    <property type="project" value="TreeGrafter"/>
</dbReference>
<keyword evidence="10" id="KW-1185">Reference proteome</keyword>
<feature type="transmembrane region" description="Helical" evidence="8">
    <location>
        <begin position="344"/>
        <end position="361"/>
    </location>
</feature>
<dbReference type="InterPro" id="IPR000715">
    <property type="entry name" value="Glycosyl_transferase_4"/>
</dbReference>
<dbReference type="PANTHER" id="PTHR22926:SF3">
    <property type="entry name" value="UNDECAPRENYL-PHOSPHATE ALPHA-N-ACETYLGLUCOSAMINYL 1-PHOSPHATE TRANSFERASE"/>
    <property type="match status" value="1"/>
</dbReference>
<dbReference type="GO" id="GO:0005886">
    <property type="term" value="C:plasma membrane"/>
    <property type="evidence" value="ECO:0007669"/>
    <property type="project" value="UniProtKB-SubCell"/>
</dbReference>
<dbReference type="OrthoDB" id="9783652at2"/>
<dbReference type="RefSeq" id="WP_064014759.1">
    <property type="nucleotide sequence ID" value="NZ_CP011387.1"/>
</dbReference>
<dbReference type="STRING" id="1182568.SU48_07825"/>
<feature type="transmembrane region" description="Helical" evidence="8">
    <location>
        <begin position="127"/>
        <end position="146"/>
    </location>
</feature>
<reference evidence="9 10" key="1">
    <citation type="submission" date="2015-01" db="EMBL/GenBank/DDBJ databases">
        <title>Deinococcus puniceus/DY1/ whole genome sequencing.</title>
        <authorList>
            <person name="Kim M.K."/>
            <person name="Srinivasan S."/>
            <person name="Lee J.-J."/>
        </authorList>
    </citation>
    <scope>NUCLEOTIDE SEQUENCE [LARGE SCALE GENOMIC DNA]</scope>
    <source>
        <strain evidence="9 10">DY1</strain>
    </source>
</reference>
<keyword evidence="2" id="KW-1003">Cell membrane</keyword>
<feature type="transmembrane region" description="Helical" evidence="8">
    <location>
        <begin position="68"/>
        <end position="88"/>
    </location>
</feature>
<keyword evidence="5 8" id="KW-1133">Transmembrane helix</keyword>
<evidence type="ECO:0000256" key="2">
    <source>
        <dbReference type="ARBA" id="ARBA00022475"/>
    </source>
</evidence>
<keyword evidence="3 9" id="KW-0808">Transferase</keyword>
<feature type="binding site" evidence="7">
    <location>
        <position position="241"/>
    </location>
    <ligand>
        <name>Mg(2+)</name>
        <dbReference type="ChEBI" id="CHEBI:18420"/>
    </ligand>
</feature>
<evidence type="ECO:0000256" key="7">
    <source>
        <dbReference type="PIRSR" id="PIRSR600715-1"/>
    </source>
</evidence>
<evidence type="ECO:0000256" key="6">
    <source>
        <dbReference type="ARBA" id="ARBA00023136"/>
    </source>
</evidence>
<evidence type="ECO:0000313" key="10">
    <source>
        <dbReference type="Proteomes" id="UP000077363"/>
    </source>
</evidence>
<keyword evidence="7" id="KW-0460">Magnesium</keyword>
<dbReference type="AlphaFoldDB" id="A0A172T9J3"/>
<dbReference type="KEGG" id="dpu:SU48_07825"/>
<dbReference type="Proteomes" id="UP000077363">
    <property type="component" value="Chromosome"/>
</dbReference>
<name>A0A172T9J3_9DEIO</name>
<keyword evidence="7" id="KW-0479">Metal-binding</keyword>
<feature type="transmembrane region" description="Helical" evidence="8">
    <location>
        <begin position="211"/>
        <end position="230"/>
    </location>
</feature>
<dbReference type="CDD" id="cd06853">
    <property type="entry name" value="GT_WecA_like"/>
    <property type="match status" value="1"/>
</dbReference>
<feature type="transmembrane region" description="Helical" evidence="8">
    <location>
        <begin position="94"/>
        <end position="115"/>
    </location>
</feature>
<dbReference type="PATRIC" id="fig|1182568.3.peg.1626"/>
<feature type="transmembrane region" description="Helical" evidence="8">
    <location>
        <begin position="321"/>
        <end position="338"/>
    </location>
</feature>
<gene>
    <name evidence="9" type="ORF">SU48_07825</name>
</gene>
<evidence type="ECO:0000256" key="8">
    <source>
        <dbReference type="SAM" id="Phobius"/>
    </source>
</evidence>
<dbReference type="Pfam" id="PF00953">
    <property type="entry name" value="Glycos_transf_4"/>
    <property type="match status" value="1"/>
</dbReference>
<dbReference type="GO" id="GO:0044038">
    <property type="term" value="P:cell wall macromolecule biosynthetic process"/>
    <property type="evidence" value="ECO:0007669"/>
    <property type="project" value="TreeGrafter"/>
</dbReference>
<comment type="cofactor">
    <cofactor evidence="7">
        <name>Mg(2+)</name>
        <dbReference type="ChEBI" id="CHEBI:18420"/>
    </cofactor>
</comment>
<dbReference type="GO" id="GO:0046872">
    <property type="term" value="F:metal ion binding"/>
    <property type="evidence" value="ECO:0007669"/>
    <property type="project" value="UniProtKB-KW"/>
</dbReference>
<dbReference type="GO" id="GO:0016780">
    <property type="term" value="F:phosphotransferase activity, for other substituted phosphate groups"/>
    <property type="evidence" value="ECO:0007669"/>
    <property type="project" value="InterPro"/>
</dbReference>
<dbReference type="GO" id="GO:0009103">
    <property type="term" value="P:lipopolysaccharide biosynthetic process"/>
    <property type="evidence" value="ECO:0007669"/>
    <property type="project" value="TreeGrafter"/>
</dbReference>
<feature type="transmembrane region" description="Helical" evidence="8">
    <location>
        <begin position="158"/>
        <end position="175"/>
    </location>
</feature>
<dbReference type="PANTHER" id="PTHR22926">
    <property type="entry name" value="PHOSPHO-N-ACETYLMURAMOYL-PENTAPEPTIDE-TRANSFERASE"/>
    <property type="match status" value="1"/>
</dbReference>
<protein>
    <submittedName>
        <fullName evidence="9">Glycosyl transferase</fullName>
    </submittedName>
</protein>
<evidence type="ECO:0000256" key="4">
    <source>
        <dbReference type="ARBA" id="ARBA00022692"/>
    </source>
</evidence>
<proteinExistence type="predicted"/>
<feature type="transmembrane region" description="Helical" evidence="8">
    <location>
        <begin position="187"/>
        <end position="205"/>
    </location>
</feature>
<evidence type="ECO:0000313" key="9">
    <source>
        <dbReference type="EMBL" id="ANE43689.1"/>
    </source>
</evidence>
<feature type="binding site" evidence="7">
    <location>
        <position position="180"/>
    </location>
    <ligand>
        <name>Mg(2+)</name>
        <dbReference type="ChEBI" id="CHEBI:18420"/>
    </ligand>
</feature>
<organism evidence="9 10">
    <name type="scientific">Deinococcus puniceus</name>
    <dbReference type="NCBI Taxonomy" id="1182568"/>
    <lineage>
        <taxon>Bacteria</taxon>
        <taxon>Thermotogati</taxon>
        <taxon>Deinococcota</taxon>
        <taxon>Deinococci</taxon>
        <taxon>Deinococcales</taxon>
        <taxon>Deinococcaceae</taxon>
        <taxon>Deinococcus</taxon>
    </lineage>
</organism>
<feature type="transmembrane region" description="Helical" evidence="8">
    <location>
        <begin position="266"/>
        <end position="287"/>
    </location>
</feature>
<evidence type="ECO:0000256" key="5">
    <source>
        <dbReference type="ARBA" id="ARBA00022989"/>
    </source>
</evidence>
<comment type="subcellular location">
    <subcellularLocation>
        <location evidence="1">Cell membrane</location>
        <topology evidence="1">Multi-pass membrane protein</topology>
    </subcellularLocation>
</comment>
<dbReference type="EMBL" id="CP011387">
    <property type="protein sequence ID" value="ANE43689.1"/>
    <property type="molecule type" value="Genomic_DNA"/>
</dbReference>
<keyword evidence="6 8" id="KW-0472">Membrane</keyword>
<feature type="transmembrane region" description="Helical" evidence="8">
    <location>
        <begin position="20"/>
        <end position="39"/>
    </location>
</feature>